<dbReference type="InterPro" id="IPR029058">
    <property type="entry name" value="AB_hydrolase_fold"/>
</dbReference>
<reference evidence="6" key="1">
    <citation type="submission" date="2025-08" db="UniProtKB">
        <authorList>
            <consortium name="RefSeq"/>
        </authorList>
    </citation>
    <scope>IDENTIFICATION</scope>
</reference>
<dbReference type="InterPro" id="IPR017157">
    <property type="entry name" value="Arylacetamide_deacetylase"/>
</dbReference>
<protein>
    <submittedName>
        <fullName evidence="6">Arylacetamide deacetylase-like 2</fullName>
    </submittedName>
</protein>
<proteinExistence type="inferred from homology"/>
<evidence type="ECO:0000256" key="3">
    <source>
        <dbReference type="ARBA" id="ARBA00023157"/>
    </source>
</evidence>
<dbReference type="PANTHER" id="PTHR48081">
    <property type="entry name" value="AB HYDROLASE SUPERFAMILY PROTEIN C4A8.06C"/>
    <property type="match status" value="1"/>
</dbReference>
<dbReference type="SUPFAM" id="SSF53474">
    <property type="entry name" value="alpha/beta-Hydrolases"/>
    <property type="match status" value="1"/>
</dbReference>
<name>A0ABM0SE03_GALVR</name>
<dbReference type="Gene3D" id="3.40.50.1820">
    <property type="entry name" value="alpha/beta hydrolase"/>
    <property type="match status" value="1"/>
</dbReference>
<keyword evidence="2" id="KW-0378">Hydrolase</keyword>
<sequence>MGYKTLCFGLSCIIYAYYISAPMPENIEEPWKVGVLDALIKMTSVTAILFENIGLIRHEELFFTLMKMDFTKPVSDENITVTDTTFMDIPVRLYLPKWKSKRQRPAVIFLHGGAFVLGSCKQTPYDVLNRFTANKLDAVVVGVDYRLSPQYHFPIPFEDTISVVKFFLQDEILAKYGVDPTRICITGDSSGGTLAASVTQLLRNDPEFKNKIKAQALIYPGLQGADTFVPSHQEYERGPILSRDMTIKFGCLYLTKDQDLPQAMKKNQHMPQGSRHLFKFVNWSILLPEKYRKNHVYTEPILGNLNSSYPELMDSRISPLLVDDSQLQNLPLTYIVTCEHDVLRDDALMYVTRLQNVGVKVAHDHMEDGIHGAVSFMASPLYLKLGIRIKNKYMNWLEENL</sequence>
<evidence type="ECO:0000256" key="2">
    <source>
        <dbReference type="ARBA" id="ARBA00022801"/>
    </source>
</evidence>
<keyword evidence="3" id="KW-1015">Disulfide bond</keyword>
<dbReference type="Proteomes" id="UP000694923">
    <property type="component" value="Unplaced"/>
</dbReference>
<feature type="domain" description="Alpha/beta hydrolase fold-3" evidence="4">
    <location>
        <begin position="107"/>
        <end position="260"/>
    </location>
</feature>
<gene>
    <name evidence="6" type="primary">LOC103608445</name>
</gene>
<dbReference type="PIRSF" id="PIRSF037251">
    <property type="entry name" value="Arylacetamide_deacetylase"/>
    <property type="match status" value="1"/>
</dbReference>
<dbReference type="PANTHER" id="PTHR48081:SF28">
    <property type="entry name" value="ALPHA_BETA HYDROLASE FOLD-3 DOMAIN-CONTAINING PROTEIN"/>
    <property type="match status" value="1"/>
</dbReference>
<dbReference type="InterPro" id="IPR013094">
    <property type="entry name" value="AB_hydrolase_3"/>
</dbReference>
<dbReference type="RefSeq" id="XP_008591094.1">
    <property type="nucleotide sequence ID" value="XM_008592872.1"/>
</dbReference>
<keyword evidence="5" id="KW-1185">Reference proteome</keyword>
<dbReference type="InterPro" id="IPR050300">
    <property type="entry name" value="GDXG_lipolytic_enzyme"/>
</dbReference>
<evidence type="ECO:0000259" key="4">
    <source>
        <dbReference type="Pfam" id="PF07859"/>
    </source>
</evidence>
<dbReference type="Pfam" id="PF07859">
    <property type="entry name" value="Abhydrolase_3"/>
    <property type="match status" value="2"/>
</dbReference>
<evidence type="ECO:0000313" key="6">
    <source>
        <dbReference type="RefSeq" id="XP_008591094.1"/>
    </source>
</evidence>
<accession>A0ABM0SE03</accession>
<evidence type="ECO:0000256" key="1">
    <source>
        <dbReference type="ARBA" id="ARBA00010515"/>
    </source>
</evidence>
<feature type="domain" description="Alpha/beta hydrolase fold-3" evidence="4">
    <location>
        <begin position="311"/>
        <end position="373"/>
    </location>
</feature>
<dbReference type="GeneID" id="103608445"/>
<organism evidence="5 6">
    <name type="scientific">Galeopterus variegatus</name>
    <name type="common">Malayan flying lemur</name>
    <name type="synonym">Cynocephalus variegatus</name>
    <dbReference type="NCBI Taxonomy" id="482537"/>
    <lineage>
        <taxon>Eukaryota</taxon>
        <taxon>Metazoa</taxon>
        <taxon>Chordata</taxon>
        <taxon>Craniata</taxon>
        <taxon>Vertebrata</taxon>
        <taxon>Euteleostomi</taxon>
        <taxon>Mammalia</taxon>
        <taxon>Eutheria</taxon>
        <taxon>Euarchontoglires</taxon>
        <taxon>Dermoptera</taxon>
        <taxon>Cynocephalidae</taxon>
        <taxon>Galeopterus</taxon>
    </lineage>
</organism>
<comment type="similarity">
    <text evidence="1">Belongs to the 'GDXG' lipolytic enzyme family.</text>
</comment>
<evidence type="ECO:0000313" key="5">
    <source>
        <dbReference type="Proteomes" id="UP000694923"/>
    </source>
</evidence>